<evidence type="ECO:0000256" key="13">
    <source>
        <dbReference type="ARBA" id="ARBA00023136"/>
    </source>
</evidence>
<comment type="subcellular location">
    <subcellularLocation>
        <location evidence="3 16 17">Cell membrane</location>
        <topology evidence="3 16 17">Single-pass membrane protein</topology>
    </subcellularLocation>
</comment>
<sequence length="86" mass="9121">MDSSIGELLLSGAKLMLIGMGIVYLFLALLVWVIGLNSKLLQRFSPEPLPQLAHPAPPAQPVGDGDGNEAEIVAVISAAIHRHLNN</sequence>
<keyword evidence="9 16" id="KW-1278">Translocase</keyword>
<evidence type="ECO:0000256" key="15">
    <source>
        <dbReference type="ARBA" id="ARBA00048176"/>
    </source>
</evidence>
<dbReference type="EC" id="7.2.4.2" evidence="16"/>
<evidence type="ECO:0000256" key="14">
    <source>
        <dbReference type="ARBA" id="ARBA00023201"/>
    </source>
</evidence>
<dbReference type="GO" id="GO:0015081">
    <property type="term" value="F:sodium ion transmembrane transporter activity"/>
    <property type="evidence" value="ECO:0007669"/>
    <property type="project" value="UniProtKB-UniRule"/>
</dbReference>
<evidence type="ECO:0000256" key="10">
    <source>
        <dbReference type="ARBA" id="ARBA00022989"/>
    </source>
</evidence>
<evidence type="ECO:0000256" key="4">
    <source>
        <dbReference type="ARBA" id="ARBA00005844"/>
    </source>
</evidence>
<keyword evidence="6 16" id="KW-0813">Transport</keyword>
<dbReference type="GO" id="GO:0036376">
    <property type="term" value="P:sodium ion export across plasma membrane"/>
    <property type="evidence" value="ECO:0007669"/>
    <property type="project" value="InterPro"/>
</dbReference>
<proteinExistence type="inferred from homology"/>
<dbReference type="Pfam" id="PF04277">
    <property type="entry name" value="OAD_gamma"/>
    <property type="match status" value="1"/>
</dbReference>
<evidence type="ECO:0000256" key="7">
    <source>
        <dbReference type="ARBA" id="ARBA00022475"/>
    </source>
</evidence>
<evidence type="ECO:0000256" key="6">
    <source>
        <dbReference type="ARBA" id="ARBA00022448"/>
    </source>
</evidence>
<protein>
    <recommendedName>
        <fullName evidence="16">Probable oxaloacetate decarboxylase gamma chain</fullName>
        <ecNumber evidence="16">7.2.4.2</ecNumber>
    </recommendedName>
</protein>
<evidence type="ECO:0000256" key="1">
    <source>
        <dbReference type="ARBA" id="ARBA00001959"/>
    </source>
</evidence>
<dbReference type="InterPro" id="IPR023424">
    <property type="entry name" value="OadG"/>
</dbReference>
<keyword evidence="10 16" id="KW-1133">Transmembrane helix</keyword>
<evidence type="ECO:0000256" key="9">
    <source>
        <dbReference type="ARBA" id="ARBA00022967"/>
    </source>
</evidence>
<comment type="catalytic activity">
    <reaction evidence="15 16 17">
        <text>oxaloacetate + 2 Na(+)(in) + H(+) = pyruvate + 2 Na(+)(out) + CO2</text>
        <dbReference type="Rhea" id="RHEA:57724"/>
        <dbReference type="ChEBI" id="CHEBI:15361"/>
        <dbReference type="ChEBI" id="CHEBI:15378"/>
        <dbReference type="ChEBI" id="CHEBI:16452"/>
        <dbReference type="ChEBI" id="CHEBI:16526"/>
        <dbReference type="ChEBI" id="CHEBI:29101"/>
        <dbReference type="EC" id="7.2.4.2"/>
    </reaction>
</comment>
<comment type="similarity">
    <text evidence="4 16 17">Belongs to the OadG family.</text>
</comment>
<reference evidence="18 19" key="1">
    <citation type="journal article" date="2018" name="Aquat. Microb. Ecol.">
        <title>Gammaproteobacterial methanotrophs dominate.</title>
        <authorList>
            <person name="Rissanen A.J."/>
            <person name="Saarenheimo J."/>
            <person name="Tiirola M."/>
            <person name="Peura S."/>
            <person name="Aalto S.L."/>
            <person name="Karvinen A."/>
            <person name="Nykanen H."/>
        </authorList>
    </citation>
    <scope>NUCLEOTIDE SEQUENCE [LARGE SCALE GENOMIC DNA]</scope>
    <source>
        <strain evidence="18">AMbin10</strain>
    </source>
</reference>
<comment type="caution">
    <text evidence="18">The sequence shown here is derived from an EMBL/GenBank/DDBJ whole genome shotgun (WGS) entry which is preliminary data.</text>
</comment>
<comment type="function">
    <text evidence="2 16 17">Catalyzes the decarboxylation of oxaloacetate coupled to Na(+) translocation.</text>
</comment>
<evidence type="ECO:0000313" key="18">
    <source>
        <dbReference type="EMBL" id="PZN69462.1"/>
    </source>
</evidence>
<evidence type="ECO:0000256" key="5">
    <source>
        <dbReference type="ARBA" id="ARBA00011869"/>
    </source>
</evidence>
<keyword evidence="11 16" id="KW-0915">Sodium</keyword>
<keyword evidence="12 16" id="KW-0406">Ion transport</keyword>
<evidence type="ECO:0000256" key="2">
    <source>
        <dbReference type="ARBA" id="ARBA00003002"/>
    </source>
</evidence>
<organism evidence="18 19">
    <name type="scientific">Candidatus Methylumidiphilus alinenensis</name>
    <dbReference type="NCBI Taxonomy" id="2202197"/>
    <lineage>
        <taxon>Bacteria</taxon>
        <taxon>Pseudomonadati</taxon>
        <taxon>Pseudomonadota</taxon>
        <taxon>Gammaproteobacteria</taxon>
        <taxon>Methylococcales</taxon>
        <taxon>Candidatus Methylumidiphilus</taxon>
    </lineage>
</organism>
<evidence type="ECO:0000256" key="12">
    <source>
        <dbReference type="ARBA" id="ARBA00023065"/>
    </source>
</evidence>
<comment type="cofactor">
    <cofactor evidence="1 16 17">
        <name>Na(+)</name>
        <dbReference type="ChEBI" id="CHEBI:29101"/>
    </cofactor>
</comment>
<keyword evidence="14 16" id="KW-0739">Sodium transport</keyword>
<feature type="transmembrane region" description="Helical" evidence="16 17">
    <location>
        <begin position="15"/>
        <end position="36"/>
    </location>
</feature>
<gene>
    <name evidence="16" type="primary">oadG</name>
    <name evidence="18" type="ORF">DM484_29640</name>
</gene>
<evidence type="ECO:0000256" key="11">
    <source>
        <dbReference type="ARBA" id="ARBA00023053"/>
    </source>
</evidence>
<dbReference type="GO" id="GO:0008948">
    <property type="term" value="F:oxaloacetate decarboxylase activity"/>
    <property type="evidence" value="ECO:0007669"/>
    <property type="project" value="UniProtKB-UniRule"/>
</dbReference>
<keyword evidence="13 16" id="KW-0472">Membrane</keyword>
<dbReference type="InterPro" id="IPR005899">
    <property type="entry name" value="Na_pump_deCOase"/>
</dbReference>
<dbReference type="Proteomes" id="UP000249396">
    <property type="component" value="Unassembled WGS sequence"/>
</dbReference>
<dbReference type="AlphaFoldDB" id="A0A2W4QB60"/>
<keyword evidence="8 16" id="KW-0812">Transmembrane</keyword>
<name>A0A2W4QB60_9GAMM</name>
<dbReference type="EMBL" id="QJPH01000576">
    <property type="protein sequence ID" value="PZN69462.1"/>
    <property type="molecule type" value="Genomic_DNA"/>
</dbReference>
<keyword evidence="7 16" id="KW-1003">Cell membrane</keyword>
<evidence type="ECO:0000256" key="3">
    <source>
        <dbReference type="ARBA" id="ARBA00004162"/>
    </source>
</evidence>
<dbReference type="HAMAP" id="MF_00404">
    <property type="entry name" value="OadG"/>
    <property type="match status" value="1"/>
</dbReference>
<evidence type="ECO:0000256" key="17">
    <source>
        <dbReference type="RuleBase" id="RU004278"/>
    </source>
</evidence>
<dbReference type="GO" id="GO:0015451">
    <property type="term" value="F:decarboxylation-driven active transmembrane transporter activity"/>
    <property type="evidence" value="ECO:0007669"/>
    <property type="project" value="UniProtKB-EC"/>
</dbReference>
<comment type="subunit">
    <text evidence="5 16">Heterotrimer of an alpha, a beta and a gamma subunit.</text>
</comment>
<dbReference type="NCBIfam" id="TIGR01195">
    <property type="entry name" value="oadG_fam"/>
    <property type="match status" value="1"/>
</dbReference>
<evidence type="ECO:0000256" key="8">
    <source>
        <dbReference type="ARBA" id="ARBA00022692"/>
    </source>
</evidence>
<evidence type="ECO:0000313" key="19">
    <source>
        <dbReference type="Proteomes" id="UP000249396"/>
    </source>
</evidence>
<evidence type="ECO:0000256" key="16">
    <source>
        <dbReference type="HAMAP-Rule" id="MF_00404"/>
    </source>
</evidence>
<accession>A0A2W4QB60</accession>
<dbReference type="GO" id="GO:0005886">
    <property type="term" value="C:plasma membrane"/>
    <property type="evidence" value="ECO:0007669"/>
    <property type="project" value="UniProtKB-SubCell"/>
</dbReference>